<reference evidence="2 3" key="1">
    <citation type="submission" date="2021-03" db="EMBL/GenBank/DDBJ databases">
        <title>Thiomicrorhabdus sp.nov.,novel sulfur-oxidizing bacteria isolated from coastal sediment.</title>
        <authorList>
            <person name="Liu X."/>
        </authorList>
    </citation>
    <scope>NUCLEOTIDE SEQUENCE [LARGE SCALE GENOMIC DNA]</scope>
    <source>
        <strain evidence="2 3">6S2-11</strain>
    </source>
</reference>
<accession>A0ABS3Q3B0</accession>
<dbReference type="InterPro" id="IPR036249">
    <property type="entry name" value="Thioredoxin-like_sf"/>
</dbReference>
<dbReference type="Pfam" id="PF00085">
    <property type="entry name" value="Thioredoxin"/>
    <property type="match status" value="1"/>
</dbReference>
<dbReference type="CDD" id="cd02947">
    <property type="entry name" value="TRX_family"/>
    <property type="match status" value="1"/>
</dbReference>
<proteinExistence type="predicted"/>
<keyword evidence="3" id="KW-1185">Reference proteome</keyword>
<sequence>MHTVETLEALQTLQYESEALLVLYGGSECNVCDVVKPQIITQVEEKYPKMRMVYVDCHKTTDICSQNGIFSLPVVQVYFTGQKFIEEVRSFSVGKLMNDIQRPYLMCFDEV</sequence>
<feature type="domain" description="Thioredoxin" evidence="1">
    <location>
        <begin position="12"/>
        <end position="91"/>
    </location>
</feature>
<evidence type="ECO:0000313" key="2">
    <source>
        <dbReference type="EMBL" id="MBO1926761.1"/>
    </source>
</evidence>
<evidence type="ECO:0000259" key="1">
    <source>
        <dbReference type="Pfam" id="PF00085"/>
    </source>
</evidence>
<gene>
    <name evidence="2" type="ORF">J3998_04165</name>
</gene>
<name>A0ABS3Q3B0_9GAMM</name>
<evidence type="ECO:0000313" key="3">
    <source>
        <dbReference type="Proteomes" id="UP000664835"/>
    </source>
</evidence>
<dbReference type="EMBL" id="JAGETV010000005">
    <property type="protein sequence ID" value="MBO1926761.1"/>
    <property type="molecule type" value="Genomic_DNA"/>
</dbReference>
<organism evidence="2 3">
    <name type="scientific">Thiomicrorhabdus marina</name>
    <dbReference type="NCBI Taxonomy" id="2818442"/>
    <lineage>
        <taxon>Bacteria</taxon>
        <taxon>Pseudomonadati</taxon>
        <taxon>Pseudomonadota</taxon>
        <taxon>Gammaproteobacteria</taxon>
        <taxon>Thiotrichales</taxon>
        <taxon>Piscirickettsiaceae</taxon>
        <taxon>Thiomicrorhabdus</taxon>
    </lineage>
</organism>
<dbReference type="SUPFAM" id="SSF52833">
    <property type="entry name" value="Thioredoxin-like"/>
    <property type="match status" value="1"/>
</dbReference>
<protein>
    <submittedName>
        <fullName evidence="2">Thioredoxin family protein</fullName>
    </submittedName>
</protein>
<comment type="caution">
    <text evidence="2">The sequence shown here is derived from an EMBL/GenBank/DDBJ whole genome shotgun (WGS) entry which is preliminary data.</text>
</comment>
<dbReference type="InterPro" id="IPR013766">
    <property type="entry name" value="Thioredoxin_domain"/>
</dbReference>
<dbReference type="Proteomes" id="UP000664835">
    <property type="component" value="Unassembled WGS sequence"/>
</dbReference>
<dbReference type="Gene3D" id="3.40.30.10">
    <property type="entry name" value="Glutaredoxin"/>
    <property type="match status" value="1"/>
</dbReference>